<dbReference type="Proteomes" id="UP000490800">
    <property type="component" value="Unassembled WGS sequence"/>
</dbReference>
<keyword evidence="4" id="KW-1003">Cell membrane</keyword>
<protein>
    <submittedName>
        <fullName evidence="12">Cytochrome o ubiquinol oxidase subunit IV</fullName>
    </submittedName>
</protein>
<comment type="caution">
    <text evidence="12">The sequence shown here is derived from an EMBL/GenBank/DDBJ whole genome shotgun (WGS) entry which is preliminary data.</text>
</comment>
<evidence type="ECO:0000256" key="3">
    <source>
        <dbReference type="ARBA" id="ARBA00022448"/>
    </source>
</evidence>
<keyword evidence="13" id="KW-1185">Reference proteome</keyword>
<dbReference type="InterPro" id="IPR014210">
    <property type="entry name" value="Cyt_o_ubiqinol_oxidase_su4"/>
</dbReference>
<keyword evidence="3" id="KW-0813">Transport</keyword>
<dbReference type="RefSeq" id="WP_157335714.1">
    <property type="nucleotide sequence ID" value="NZ_RHLK01000005.1"/>
</dbReference>
<dbReference type="GO" id="GO:0015990">
    <property type="term" value="P:electron transport coupled proton transport"/>
    <property type="evidence" value="ECO:0007669"/>
    <property type="project" value="InterPro"/>
</dbReference>
<evidence type="ECO:0000256" key="2">
    <source>
        <dbReference type="ARBA" id="ARBA00008079"/>
    </source>
</evidence>
<gene>
    <name evidence="12" type="primary">cyoD</name>
    <name evidence="12" type="ORF">EDM21_12030</name>
</gene>
<dbReference type="NCBIfam" id="TIGR02847">
    <property type="entry name" value="CyoD"/>
    <property type="match status" value="1"/>
</dbReference>
<evidence type="ECO:0000256" key="11">
    <source>
        <dbReference type="SAM" id="Phobius"/>
    </source>
</evidence>
<evidence type="ECO:0000256" key="9">
    <source>
        <dbReference type="ARBA" id="ARBA00023136"/>
    </source>
</evidence>
<sequence length="118" mass="12755">MAQHTSHSNGAGGNHGHSEESHGHGSLKSYVIGFVLSIILTIIPLVVIMNDMLQGKAALIVLLGTAILQFLVQLLFFMHLNEENKPRYNLMTLLMGILIAGTIVAGSIWIMTYNAVAT</sequence>
<dbReference type="InterPro" id="IPR050968">
    <property type="entry name" value="Cytochrome_c_oxidase_bac_sub4"/>
</dbReference>
<dbReference type="GO" id="GO:0019646">
    <property type="term" value="P:aerobic electron transport chain"/>
    <property type="evidence" value="ECO:0007669"/>
    <property type="project" value="TreeGrafter"/>
</dbReference>
<dbReference type="SUPFAM" id="SSF82866">
    <property type="entry name" value="Multidrug efflux transporter AcrB transmembrane domain"/>
    <property type="match status" value="1"/>
</dbReference>
<dbReference type="PANTHER" id="PTHR36835">
    <property type="entry name" value="CYTOCHROME BO(3) UBIQUINOL OXIDASE SUBUNIT 4"/>
    <property type="match status" value="1"/>
</dbReference>
<keyword evidence="6" id="KW-0249">Electron transport</keyword>
<keyword evidence="9 11" id="KW-0472">Membrane</keyword>
<comment type="similarity">
    <text evidence="2">Belongs to the cytochrome c oxidase bacterial subunit 4 family.</text>
</comment>
<accession>A0A7X3FI74</accession>
<dbReference type="OrthoDB" id="2375888at2"/>
<name>A0A7X3FI74_9BACL</name>
<feature type="transmembrane region" description="Helical" evidence="11">
    <location>
        <begin position="90"/>
        <end position="116"/>
    </location>
</feature>
<evidence type="ECO:0000256" key="6">
    <source>
        <dbReference type="ARBA" id="ARBA00022982"/>
    </source>
</evidence>
<reference evidence="12 13" key="1">
    <citation type="journal article" date="2019" name="Microorganisms">
        <title>Paenibacillus lutrae sp. nov., A Chitinolytic Species Isolated from A River Otter in Castril Natural Park, Granada, Spain.</title>
        <authorList>
            <person name="Rodriguez M."/>
            <person name="Reina J.C."/>
            <person name="Bejar V."/>
            <person name="Llamas I."/>
        </authorList>
    </citation>
    <scope>NUCLEOTIDE SEQUENCE [LARGE SCALE GENOMIC DNA]</scope>
    <source>
        <strain evidence="12 13">N10</strain>
    </source>
</reference>
<proteinExistence type="inferred from homology"/>
<evidence type="ECO:0000256" key="5">
    <source>
        <dbReference type="ARBA" id="ARBA00022692"/>
    </source>
</evidence>
<evidence type="ECO:0000313" key="13">
    <source>
        <dbReference type="Proteomes" id="UP000490800"/>
    </source>
</evidence>
<evidence type="ECO:0000256" key="1">
    <source>
        <dbReference type="ARBA" id="ARBA00004651"/>
    </source>
</evidence>
<feature type="transmembrane region" description="Helical" evidence="11">
    <location>
        <begin position="57"/>
        <end position="78"/>
    </location>
</feature>
<keyword evidence="8" id="KW-0560">Oxidoreductase</keyword>
<evidence type="ECO:0000313" key="12">
    <source>
        <dbReference type="EMBL" id="MVP00241.1"/>
    </source>
</evidence>
<keyword evidence="5 11" id="KW-0812">Transmembrane</keyword>
<dbReference type="EMBL" id="RHLK01000005">
    <property type="protein sequence ID" value="MVP00241.1"/>
    <property type="molecule type" value="Genomic_DNA"/>
</dbReference>
<comment type="subcellular location">
    <subcellularLocation>
        <location evidence="1">Cell membrane</location>
        <topology evidence="1">Multi-pass membrane protein</topology>
    </subcellularLocation>
</comment>
<evidence type="ECO:0000256" key="10">
    <source>
        <dbReference type="SAM" id="MobiDB-lite"/>
    </source>
</evidence>
<dbReference type="Pfam" id="PF03626">
    <property type="entry name" value="COX4_pro"/>
    <property type="match status" value="1"/>
</dbReference>
<evidence type="ECO:0000256" key="7">
    <source>
        <dbReference type="ARBA" id="ARBA00022989"/>
    </source>
</evidence>
<dbReference type="GO" id="GO:0009486">
    <property type="term" value="F:cytochrome bo3 ubiquinol oxidase activity"/>
    <property type="evidence" value="ECO:0007669"/>
    <property type="project" value="InterPro"/>
</dbReference>
<organism evidence="12 13">
    <name type="scientific">Paenibacillus lutrae</name>
    <dbReference type="NCBI Taxonomy" id="2078573"/>
    <lineage>
        <taxon>Bacteria</taxon>
        <taxon>Bacillati</taxon>
        <taxon>Bacillota</taxon>
        <taxon>Bacilli</taxon>
        <taxon>Bacillales</taxon>
        <taxon>Paenibacillaceae</taxon>
        <taxon>Paenibacillus</taxon>
    </lineage>
</organism>
<evidence type="ECO:0000256" key="4">
    <source>
        <dbReference type="ARBA" id="ARBA00022475"/>
    </source>
</evidence>
<dbReference type="GO" id="GO:0015078">
    <property type="term" value="F:proton transmembrane transporter activity"/>
    <property type="evidence" value="ECO:0007669"/>
    <property type="project" value="TreeGrafter"/>
</dbReference>
<dbReference type="GO" id="GO:0005886">
    <property type="term" value="C:plasma membrane"/>
    <property type="evidence" value="ECO:0007669"/>
    <property type="project" value="UniProtKB-SubCell"/>
</dbReference>
<feature type="region of interest" description="Disordered" evidence="10">
    <location>
        <begin position="1"/>
        <end position="22"/>
    </location>
</feature>
<keyword evidence="7 11" id="KW-1133">Transmembrane helix</keyword>
<dbReference type="GO" id="GO:0009319">
    <property type="term" value="C:cytochrome o ubiquinol oxidase complex"/>
    <property type="evidence" value="ECO:0007669"/>
    <property type="project" value="TreeGrafter"/>
</dbReference>
<feature type="transmembrane region" description="Helical" evidence="11">
    <location>
        <begin position="30"/>
        <end position="50"/>
    </location>
</feature>
<dbReference type="PANTHER" id="PTHR36835:SF1">
    <property type="entry name" value="CYTOCHROME BO(3) UBIQUINOL OXIDASE SUBUNIT 4"/>
    <property type="match status" value="1"/>
</dbReference>
<evidence type="ECO:0000256" key="8">
    <source>
        <dbReference type="ARBA" id="ARBA00023002"/>
    </source>
</evidence>
<dbReference type="InterPro" id="IPR005171">
    <property type="entry name" value="Cyt_c_oxidase_su4_prok"/>
</dbReference>
<dbReference type="AlphaFoldDB" id="A0A7X3FI74"/>